<keyword evidence="4" id="KW-1185">Reference proteome</keyword>
<feature type="region of interest" description="Disordered" evidence="2">
    <location>
        <begin position="582"/>
        <end position="608"/>
    </location>
</feature>
<feature type="compositionally biased region" description="Basic and acidic residues" evidence="2">
    <location>
        <begin position="324"/>
        <end position="340"/>
    </location>
</feature>
<gene>
    <name evidence="3" type="ORF">PGLA1383_LOCUS10505</name>
</gene>
<comment type="caution">
    <text evidence="3">The sequence shown here is derived from an EMBL/GenBank/DDBJ whole genome shotgun (WGS) entry which is preliminary data.</text>
</comment>
<feature type="region of interest" description="Disordered" evidence="2">
    <location>
        <begin position="254"/>
        <end position="284"/>
    </location>
</feature>
<feature type="coiled-coil region" evidence="1">
    <location>
        <begin position="70"/>
        <end position="125"/>
    </location>
</feature>
<feature type="compositionally biased region" description="Low complexity" evidence="2">
    <location>
        <begin position="381"/>
        <end position="399"/>
    </location>
</feature>
<dbReference type="Proteomes" id="UP000654075">
    <property type="component" value="Unassembled WGS sequence"/>
</dbReference>
<feature type="compositionally biased region" description="Low complexity" evidence="2">
    <location>
        <begin position="620"/>
        <end position="646"/>
    </location>
</feature>
<feature type="compositionally biased region" description="Basic and acidic residues" evidence="2">
    <location>
        <begin position="495"/>
        <end position="505"/>
    </location>
</feature>
<feature type="region of interest" description="Disordered" evidence="2">
    <location>
        <begin position="158"/>
        <end position="177"/>
    </location>
</feature>
<feature type="compositionally biased region" description="Low complexity" evidence="2">
    <location>
        <begin position="267"/>
        <end position="277"/>
    </location>
</feature>
<name>A0A813DWS5_POLGL</name>
<reference evidence="3" key="1">
    <citation type="submission" date="2021-02" db="EMBL/GenBank/DDBJ databases">
        <authorList>
            <person name="Dougan E. K."/>
            <person name="Rhodes N."/>
            <person name="Thang M."/>
            <person name="Chan C."/>
        </authorList>
    </citation>
    <scope>NUCLEOTIDE SEQUENCE</scope>
</reference>
<sequence>MANPTCPSCQRLLQALSLVKSNAEATAELVPRLRAERADLERRLVLVASEAQSSGHPGAQNGSGLGGTGLGKLEEVLATLESQRRTCEELTLKTSVQKATLREDRTRLKEELRALLDGRGKLEEDRGRLCTERLRLESVFGLLAGSLSGMEVPLVRDRTGSWSPSQASADSEMDSKRLSLEEERLKAKQACENLRAQQSENERILDKISEERCKLEQLSKRSQSEGTLPPPPKPKSLSIDVNLMAKYNHGRKIHALDTKPLGSRGTSISSSCSPSPSNHENFVGERLCGSESTSLRKSAAALMARSRGELPVIGTATTEPDLPALREPKKEPFVRQETPAEHALPAHPVDKLKRSLVSRAAEEALRQKKRGVKSLPSPKTSVPAPVPEASPASPAGSSALRQNDQATAAATPGVSASASGSMAFAKETAAAISKTAFEAADVRMPSAAQVSAAQSAGPTATTASSSNSNNNHSFRQPVSQMAGGPGSFTSTEASGARHSDEDQRSRSIGAKPGFSNNMATFGAQVHNRPTGFAGGDYGVRSGQHAPQMHNRPLDFAGGDYLQHAPWMVGQWEWHAQRQRQQHEWQLQQDTHRQMQHLQGDGWSSNGQQSQVMQNLQNLQNMQKQQHLSAQSAQLQNQHANLQGAAGHRAQSVPGRATMASDLDGGFSFSARAPAASSMMFRALYM</sequence>
<dbReference type="EMBL" id="CAJNNV010005261">
    <property type="protein sequence ID" value="CAE8591844.1"/>
    <property type="molecule type" value="Genomic_DNA"/>
</dbReference>
<evidence type="ECO:0000313" key="4">
    <source>
        <dbReference type="Proteomes" id="UP000654075"/>
    </source>
</evidence>
<feature type="compositionally biased region" description="Polar residues" evidence="2">
    <location>
        <begin position="400"/>
        <end position="418"/>
    </location>
</feature>
<feature type="region of interest" description="Disordered" evidence="2">
    <location>
        <begin position="216"/>
        <end position="237"/>
    </location>
</feature>
<feature type="compositionally biased region" description="Polar residues" evidence="2">
    <location>
        <begin position="160"/>
        <end position="169"/>
    </location>
</feature>
<feature type="region of interest" description="Disordered" evidence="2">
    <location>
        <begin position="450"/>
        <end position="515"/>
    </location>
</feature>
<feature type="region of interest" description="Disordered" evidence="2">
    <location>
        <begin position="620"/>
        <end position="652"/>
    </location>
</feature>
<organism evidence="3 4">
    <name type="scientific">Polarella glacialis</name>
    <name type="common">Dinoflagellate</name>
    <dbReference type="NCBI Taxonomy" id="89957"/>
    <lineage>
        <taxon>Eukaryota</taxon>
        <taxon>Sar</taxon>
        <taxon>Alveolata</taxon>
        <taxon>Dinophyceae</taxon>
        <taxon>Suessiales</taxon>
        <taxon>Suessiaceae</taxon>
        <taxon>Polarella</taxon>
    </lineage>
</organism>
<protein>
    <submittedName>
        <fullName evidence="3">Uncharacterized protein</fullName>
    </submittedName>
</protein>
<accession>A0A813DWS5</accession>
<evidence type="ECO:0000313" key="3">
    <source>
        <dbReference type="EMBL" id="CAE8591844.1"/>
    </source>
</evidence>
<feature type="region of interest" description="Disordered" evidence="2">
    <location>
        <begin position="311"/>
        <end position="418"/>
    </location>
</feature>
<dbReference type="AlphaFoldDB" id="A0A813DWS5"/>
<proteinExistence type="predicted"/>
<keyword evidence="1" id="KW-0175">Coiled coil</keyword>
<evidence type="ECO:0000256" key="2">
    <source>
        <dbReference type="SAM" id="MobiDB-lite"/>
    </source>
</evidence>
<feature type="compositionally biased region" description="Low complexity" evidence="2">
    <location>
        <begin position="450"/>
        <end position="473"/>
    </location>
</feature>
<evidence type="ECO:0000256" key="1">
    <source>
        <dbReference type="SAM" id="Coils"/>
    </source>
</evidence>